<accession>A0ABD3F5W6</accession>
<dbReference type="EMBL" id="JBIMZQ010000032">
    <property type="protein sequence ID" value="KAL3662250.1"/>
    <property type="molecule type" value="Genomic_DNA"/>
</dbReference>
<evidence type="ECO:0000256" key="1">
    <source>
        <dbReference type="SAM" id="SignalP"/>
    </source>
</evidence>
<comment type="caution">
    <text evidence="2">The sequence shown here is derived from an EMBL/GenBank/DDBJ whole genome shotgun (WGS) entry which is preliminary data.</text>
</comment>
<keyword evidence="1" id="KW-0732">Signal</keyword>
<feature type="chain" id="PRO_5044755635" evidence="1">
    <location>
        <begin position="45"/>
        <end position="283"/>
    </location>
</feature>
<gene>
    <name evidence="2" type="ORF">V7S43_012579</name>
</gene>
<protein>
    <submittedName>
        <fullName evidence="2">Uncharacterized protein</fullName>
    </submittedName>
</protein>
<name>A0ABD3F5W6_9STRA</name>
<dbReference type="Proteomes" id="UP001632037">
    <property type="component" value="Unassembled WGS sequence"/>
</dbReference>
<dbReference type="AlphaFoldDB" id="A0ABD3F5W6"/>
<sequence length="283" mass="32749">MQDINVVTQVDLVPKKPSHHQSSMTPRRLLLVLLAALCVDLSCSQSLRSAAVPPHLQTQDLCSNFVLICDFVAKNCNPNVKTQSWVKSPLPLHEKPKCVDSFNLFYQHNQTLSSCIQELPVDSKDKAQALVFLELYSDWQKGNACNTFHAAEAKAAKECSGVNYHRPWRQTAWPLYCHEVFTVYNNTRHELDQLCQRTPNSELFWEGYVNYIGSKTCKEYYGIVREARERGCAEVDKALKGTECREMFQWYVDNKEVVETDCYELKVSKSFYRGFYTWKKQQH</sequence>
<proteinExistence type="predicted"/>
<organism evidence="2 3">
    <name type="scientific">Phytophthora oleae</name>
    <dbReference type="NCBI Taxonomy" id="2107226"/>
    <lineage>
        <taxon>Eukaryota</taxon>
        <taxon>Sar</taxon>
        <taxon>Stramenopiles</taxon>
        <taxon>Oomycota</taxon>
        <taxon>Peronosporomycetes</taxon>
        <taxon>Peronosporales</taxon>
        <taxon>Peronosporaceae</taxon>
        <taxon>Phytophthora</taxon>
    </lineage>
</organism>
<keyword evidence="3" id="KW-1185">Reference proteome</keyword>
<evidence type="ECO:0000313" key="3">
    <source>
        <dbReference type="Proteomes" id="UP001632037"/>
    </source>
</evidence>
<feature type="signal peptide" evidence="1">
    <location>
        <begin position="1"/>
        <end position="44"/>
    </location>
</feature>
<reference evidence="2 3" key="1">
    <citation type="submission" date="2024-09" db="EMBL/GenBank/DDBJ databases">
        <title>Genome sequencing and assembly of Phytophthora oleae, isolate VK10A, causative agent of rot of olive drupes.</title>
        <authorList>
            <person name="Conti Taguali S."/>
            <person name="Riolo M."/>
            <person name="La Spada F."/>
            <person name="Cacciola S.O."/>
            <person name="Dionisio G."/>
        </authorList>
    </citation>
    <scope>NUCLEOTIDE SEQUENCE [LARGE SCALE GENOMIC DNA]</scope>
    <source>
        <strain evidence="2 3">VK10A</strain>
    </source>
</reference>
<evidence type="ECO:0000313" key="2">
    <source>
        <dbReference type="EMBL" id="KAL3662250.1"/>
    </source>
</evidence>